<evidence type="ECO:0008006" key="3">
    <source>
        <dbReference type="Google" id="ProtNLM"/>
    </source>
</evidence>
<evidence type="ECO:0000313" key="1">
    <source>
        <dbReference type="EMBL" id="SMP71782.1"/>
    </source>
</evidence>
<dbReference type="Proteomes" id="UP001158049">
    <property type="component" value="Unassembled WGS sequence"/>
</dbReference>
<gene>
    <name evidence="1" type="ORF">SAMN06295970_11773</name>
</gene>
<comment type="caution">
    <text evidence="1">The sequence shown here is derived from an EMBL/GenBank/DDBJ whole genome shotgun (WGS) entry which is preliminary data.</text>
</comment>
<keyword evidence="2" id="KW-1185">Reference proteome</keyword>
<dbReference type="RefSeq" id="WP_283443970.1">
    <property type="nucleotide sequence ID" value="NZ_FXUL01000017.1"/>
</dbReference>
<dbReference type="EMBL" id="FXUL01000017">
    <property type="protein sequence ID" value="SMP71782.1"/>
    <property type="molecule type" value="Genomic_DNA"/>
</dbReference>
<sequence>MQIDLQKSPIGLLRDYLEVWSKRTDASNQTIAANIVAAHEEMGGPARTRITFSHSGDIFKQLATNCTKVFRWFDDREKDTNLLSVNFLPAVLRAMPRDLAMSWLNELLRPIGFCVRGLEKVENDSLDVTTLLCQNMKETAEANQAMAEYAANPTEAGLHRVERELAEEVEIGQKALAEVRAKRGHAAALRTVRSA</sequence>
<accession>A0ABY1QL57</accession>
<evidence type="ECO:0000313" key="2">
    <source>
        <dbReference type="Proteomes" id="UP001158049"/>
    </source>
</evidence>
<dbReference type="InterPro" id="IPR037042">
    <property type="entry name" value="YdaT-like_sf"/>
</dbReference>
<proteinExistence type="predicted"/>
<dbReference type="Gene3D" id="1.10.3600.10">
    <property type="entry name" value="Putative bacterial toxin ydaT"/>
    <property type="match status" value="1"/>
</dbReference>
<reference evidence="1 2" key="1">
    <citation type="submission" date="2017-05" db="EMBL/GenBank/DDBJ databases">
        <authorList>
            <person name="Varghese N."/>
            <person name="Submissions S."/>
        </authorList>
    </citation>
    <scope>NUCLEOTIDE SEQUENCE [LARGE SCALE GENOMIC DNA]</scope>
    <source>
        <strain evidence="1 2">DSM 26001</strain>
    </source>
</reference>
<name>A0ABY1QL57_9BURK</name>
<protein>
    <recommendedName>
        <fullName evidence="3">KfrA N-terminal DNA-binding domain-containing protein</fullName>
    </recommendedName>
</protein>
<organism evidence="1 2">
    <name type="scientific">Noviherbaspirillum suwonense</name>
    <dbReference type="NCBI Taxonomy" id="1224511"/>
    <lineage>
        <taxon>Bacteria</taxon>
        <taxon>Pseudomonadati</taxon>
        <taxon>Pseudomonadota</taxon>
        <taxon>Betaproteobacteria</taxon>
        <taxon>Burkholderiales</taxon>
        <taxon>Oxalobacteraceae</taxon>
        <taxon>Noviherbaspirillum</taxon>
    </lineage>
</organism>